<feature type="chain" id="PRO_5043867609" evidence="1">
    <location>
        <begin position="20"/>
        <end position="99"/>
    </location>
</feature>
<protein>
    <submittedName>
        <fullName evidence="2">Uncharacterized protein</fullName>
    </submittedName>
</protein>
<dbReference type="EMBL" id="JACGWN010000003">
    <property type="protein sequence ID" value="KAL0455188.1"/>
    <property type="molecule type" value="Genomic_DNA"/>
</dbReference>
<reference evidence="2" key="2">
    <citation type="journal article" date="2024" name="Plant">
        <title>Genomic evolution and insights into agronomic trait innovations of Sesamum species.</title>
        <authorList>
            <person name="Miao H."/>
            <person name="Wang L."/>
            <person name="Qu L."/>
            <person name="Liu H."/>
            <person name="Sun Y."/>
            <person name="Le M."/>
            <person name="Wang Q."/>
            <person name="Wei S."/>
            <person name="Zheng Y."/>
            <person name="Lin W."/>
            <person name="Duan Y."/>
            <person name="Cao H."/>
            <person name="Xiong S."/>
            <person name="Wang X."/>
            <person name="Wei L."/>
            <person name="Li C."/>
            <person name="Ma Q."/>
            <person name="Ju M."/>
            <person name="Zhao R."/>
            <person name="Li G."/>
            <person name="Mu C."/>
            <person name="Tian Q."/>
            <person name="Mei H."/>
            <person name="Zhang T."/>
            <person name="Gao T."/>
            <person name="Zhang H."/>
        </authorList>
    </citation>
    <scope>NUCLEOTIDE SEQUENCE</scope>
    <source>
        <strain evidence="2">KEN1</strain>
    </source>
</reference>
<feature type="signal peptide" evidence="1">
    <location>
        <begin position="1"/>
        <end position="19"/>
    </location>
</feature>
<dbReference type="PANTHER" id="PTHR42648:SF27">
    <property type="entry name" value="RNA-DIRECTED DNA POLYMERASE"/>
    <property type="match status" value="1"/>
</dbReference>
<organism evidence="2">
    <name type="scientific">Sesamum latifolium</name>
    <dbReference type="NCBI Taxonomy" id="2727402"/>
    <lineage>
        <taxon>Eukaryota</taxon>
        <taxon>Viridiplantae</taxon>
        <taxon>Streptophyta</taxon>
        <taxon>Embryophyta</taxon>
        <taxon>Tracheophyta</taxon>
        <taxon>Spermatophyta</taxon>
        <taxon>Magnoliopsida</taxon>
        <taxon>eudicotyledons</taxon>
        <taxon>Gunneridae</taxon>
        <taxon>Pentapetalae</taxon>
        <taxon>asterids</taxon>
        <taxon>lamiids</taxon>
        <taxon>Lamiales</taxon>
        <taxon>Pedaliaceae</taxon>
        <taxon>Sesamum</taxon>
    </lineage>
</organism>
<evidence type="ECO:0000256" key="1">
    <source>
        <dbReference type="SAM" id="SignalP"/>
    </source>
</evidence>
<name>A0AAW2XM39_9LAMI</name>
<reference evidence="2" key="1">
    <citation type="submission" date="2020-06" db="EMBL/GenBank/DDBJ databases">
        <authorList>
            <person name="Li T."/>
            <person name="Hu X."/>
            <person name="Zhang T."/>
            <person name="Song X."/>
            <person name="Zhang H."/>
            <person name="Dai N."/>
            <person name="Sheng W."/>
            <person name="Hou X."/>
            <person name="Wei L."/>
        </authorList>
    </citation>
    <scope>NUCLEOTIDE SEQUENCE</scope>
    <source>
        <strain evidence="2">KEN1</strain>
        <tissue evidence="2">Leaf</tissue>
    </source>
</reference>
<keyword evidence="1" id="KW-0732">Signal</keyword>
<sequence>MVRSMMSFIKLLLSFWGNALEMAAKMLNMAPSKTVPQKPYEIWHSKLASYKYLRVWGSPAYAKRLVRDKLDSRSSLCRFVGYPKVLGYVTWKPMELAHM</sequence>
<comment type="caution">
    <text evidence="2">The sequence shown here is derived from an EMBL/GenBank/DDBJ whole genome shotgun (WGS) entry which is preliminary data.</text>
</comment>
<proteinExistence type="predicted"/>
<accession>A0AAW2XM39</accession>
<dbReference type="AlphaFoldDB" id="A0AAW2XM39"/>
<evidence type="ECO:0000313" key="2">
    <source>
        <dbReference type="EMBL" id="KAL0455188.1"/>
    </source>
</evidence>
<gene>
    <name evidence="2" type="ORF">Slati_0858000</name>
</gene>
<dbReference type="PANTHER" id="PTHR42648">
    <property type="entry name" value="TRANSPOSASE, PUTATIVE-RELATED"/>
    <property type="match status" value="1"/>
</dbReference>
<dbReference type="InterPro" id="IPR039537">
    <property type="entry name" value="Retrotran_Ty1/copia-like"/>
</dbReference>